<name>A0A1F7JFA2_9BACT</name>
<dbReference type="SUPFAM" id="SSF50494">
    <property type="entry name" value="Trypsin-like serine proteases"/>
    <property type="match status" value="1"/>
</dbReference>
<gene>
    <name evidence="1" type="ORF">A3H78_01315</name>
</gene>
<accession>A0A1F7JFA2</accession>
<sequence length="356" mass="39054">MSELLSRREFLGKVRNFAVGVAVAPAVAALDRVVPRFSEAPVKPSVNPDYLTALKRKALPDSMPSYVADPETVDRMVRSTVIVTSNLEPYETSKDQYPATGVVIGRDRMVTHIDPLSKLYRSHYAESFEMREDGTWTVILQPPDEDAHFLVGHPQYKWIPGKVTNYDKPSELLTAKLDVSDGGFDVSPLATESLQAGEAVMALSYNPQKHATEGADAILKVGMVYLGDYEVDGSVRNVFAVGLGRDAKELHAAMAYPERPRDPQVVDEQKTPSVLEPYGSVGSPVFNQRGGVSGLVTEVVSPAGQWFDHWTCLRNIDILNQLGYETPTDKYQLPDLVLASPASSIAAVPPFQYTSE</sequence>
<dbReference type="InterPro" id="IPR009003">
    <property type="entry name" value="Peptidase_S1_PA"/>
</dbReference>
<reference evidence="1 2" key="1">
    <citation type="journal article" date="2016" name="Nat. Commun.">
        <title>Thousands of microbial genomes shed light on interconnected biogeochemical processes in an aquifer system.</title>
        <authorList>
            <person name="Anantharaman K."/>
            <person name="Brown C.T."/>
            <person name="Hug L.A."/>
            <person name="Sharon I."/>
            <person name="Castelle C.J."/>
            <person name="Probst A.J."/>
            <person name="Thomas B.C."/>
            <person name="Singh A."/>
            <person name="Wilkins M.J."/>
            <person name="Karaoz U."/>
            <person name="Brodie E.L."/>
            <person name="Williams K.H."/>
            <person name="Hubbard S.S."/>
            <person name="Banfield J.F."/>
        </authorList>
    </citation>
    <scope>NUCLEOTIDE SEQUENCE [LARGE SCALE GENOMIC DNA]</scope>
</reference>
<evidence type="ECO:0000313" key="1">
    <source>
        <dbReference type="EMBL" id="OGK54286.1"/>
    </source>
</evidence>
<proteinExistence type="predicted"/>
<dbReference type="PROSITE" id="PS51318">
    <property type="entry name" value="TAT"/>
    <property type="match status" value="1"/>
</dbReference>
<organism evidence="1 2">
    <name type="scientific">Candidatus Roizmanbacteria bacterium RIFCSPLOWO2_02_FULL_36_11</name>
    <dbReference type="NCBI Taxonomy" id="1802071"/>
    <lineage>
        <taxon>Bacteria</taxon>
        <taxon>Candidatus Roizmaniibacteriota</taxon>
    </lineage>
</organism>
<dbReference type="EMBL" id="MGAV01000017">
    <property type="protein sequence ID" value="OGK54286.1"/>
    <property type="molecule type" value="Genomic_DNA"/>
</dbReference>
<evidence type="ECO:0000313" key="2">
    <source>
        <dbReference type="Proteomes" id="UP000177418"/>
    </source>
</evidence>
<evidence type="ECO:0008006" key="3">
    <source>
        <dbReference type="Google" id="ProtNLM"/>
    </source>
</evidence>
<dbReference type="InterPro" id="IPR006311">
    <property type="entry name" value="TAT_signal"/>
</dbReference>
<protein>
    <recommendedName>
        <fullName evidence="3">Serine protease</fullName>
    </recommendedName>
</protein>
<dbReference type="AlphaFoldDB" id="A0A1F7JFA2"/>
<comment type="caution">
    <text evidence="1">The sequence shown here is derived from an EMBL/GenBank/DDBJ whole genome shotgun (WGS) entry which is preliminary data.</text>
</comment>
<dbReference type="Proteomes" id="UP000177418">
    <property type="component" value="Unassembled WGS sequence"/>
</dbReference>